<dbReference type="AlphaFoldDB" id="A0A1H1TDZ1"/>
<dbReference type="GO" id="GO:0005506">
    <property type="term" value="F:iron ion binding"/>
    <property type="evidence" value="ECO:0007669"/>
    <property type="project" value="UniProtKB-UniRule"/>
</dbReference>
<evidence type="ECO:0000313" key="9">
    <source>
        <dbReference type="EMBL" id="SDS58354.1"/>
    </source>
</evidence>
<evidence type="ECO:0000256" key="4">
    <source>
        <dbReference type="ARBA" id="ARBA00022982"/>
    </source>
</evidence>
<evidence type="ECO:0000256" key="6">
    <source>
        <dbReference type="ARBA" id="ARBA00023014"/>
    </source>
</evidence>
<evidence type="ECO:0000256" key="3">
    <source>
        <dbReference type="ARBA" id="ARBA00022723"/>
    </source>
</evidence>
<dbReference type="PANTHER" id="PTHR36923">
    <property type="entry name" value="FERREDOXIN"/>
    <property type="match status" value="1"/>
</dbReference>
<dbReference type="PRINTS" id="PR00352">
    <property type="entry name" value="3FE4SFRDOXIN"/>
</dbReference>
<gene>
    <name evidence="9" type="ORF">SAMN04489717_3160</name>
</gene>
<evidence type="ECO:0000256" key="2">
    <source>
        <dbReference type="ARBA" id="ARBA00022448"/>
    </source>
</evidence>
<dbReference type="OrthoDB" id="9803319at2"/>
<dbReference type="Gene3D" id="3.30.70.20">
    <property type="match status" value="1"/>
</dbReference>
<reference evidence="9 10" key="1">
    <citation type="submission" date="2016-10" db="EMBL/GenBank/DDBJ databases">
        <authorList>
            <person name="de Groot N.N."/>
        </authorList>
    </citation>
    <scope>NUCLEOTIDE SEQUENCE [LARGE SCALE GENOMIC DNA]</scope>
    <source>
        <strain evidence="9 10">DSM 22024</strain>
    </source>
</reference>
<name>A0A1H1TDZ1_9ACTN</name>
<accession>A0A1H1TDZ1</accession>
<evidence type="ECO:0000256" key="8">
    <source>
        <dbReference type="RuleBase" id="RU368020"/>
    </source>
</evidence>
<comment type="cofactor">
    <cofactor evidence="1">
        <name>[3Fe-4S] cluster</name>
        <dbReference type="ChEBI" id="CHEBI:21137"/>
    </cofactor>
</comment>
<dbReference type="Proteomes" id="UP000198983">
    <property type="component" value="Chromosome I"/>
</dbReference>
<dbReference type="PANTHER" id="PTHR36923:SF3">
    <property type="entry name" value="FERREDOXIN"/>
    <property type="match status" value="1"/>
</dbReference>
<evidence type="ECO:0000256" key="7">
    <source>
        <dbReference type="ARBA" id="ARBA00023291"/>
    </source>
</evidence>
<dbReference type="InterPro" id="IPR001080">
    <property type="entry name" value="3Fe4S_ferredoxin"/>
</dbReference>
<keyword evidence="3 8" id="KW-0479">Metal-binding</keyword>
<evidence type="ECO:0000256" key="1">
    <source>
        <dbReference type="ARBA" id="ARBA00001927"/>
    </source>
</evidence>
<dbReference type="SUPFAM" id="SSF54862">
    <property type="entry name" value="4Fe-4S ferredoxins"/>
    <property type="match status" value="1"/>
</dbReference>
<keyword evidence="10" id="KW-1185">Reference proteome</keyword>
<comment type="function">
    <text evidence="8">Ferredoxins are iron-sulfur proteins that transfer electrons in a wide variety of metabolic reactions.</text>
</comment>
<dbReference type="RefSeq" id="WP_092654427.1">
    <property type="nucleotide sequence ID" value="NZ_LT629732.1"/>
</dbReference>
<keyword evidence="5 8" id="KW-0408">Iron</keyword>
<keyword evidence="2 8" id="KW-0813">Transport</keyword>
<dbReference type="Pfam" id="PF13370">
    <property type="entry name" value="Fer4_13"/>
    <property type="match status" value="1"/>
</dbReference>
<keyword evidence="4 8" id="KW-0249">Electron transport</keyword>
<dbReference type="GO" id="GO:0009055">
    <property type="term" value="F:electron transfer activity"/>
    <property type="evidence" value="ECO:0007669"/>
    <property type="project" value="UniProtKB-UniRule"/>
</dbReference>
<evidence type="ECO:0000313" key="10">
    <source>
        <dbReference type="Proteomes" id="UP000198983"/>
    </source>
</evidence>
<dbReference type="EMBL" id="LT629732">
    <property type="protein sequence ID" value="SDS58354.1"/>
    <property type="molecule type" value="Genomic_DNA"/>
</dbReference>
<proteinExistence type="predicted"/>
<evidence type="ECO:0000256" key="5">
    <source>
        <dbReference type="ARBA" id="ARBA00023004"/>
    </source>
</evidence>
<dbReference type="STRING" id="117157.SAMN04489717_3160"/>
<sequence length="66" mass="6996">MRINVDRDICCGAGMCVLTAPDIFDQSEEDGLVVLLRQPEAAEADAAREATQLCPSGAISVADEED</sequence>
<dbReference type="GO" id="GO:0051538">
    <property type="term" value="F:3 iron, 4 sulfur cluster binding"/>
    <property type="evidence" value="ECO:0007669"/>
    <property type="project" value="UniProtKB-KW"/>
</dbReference>
<keyword evidence="7" id="KW-0003">3Fe-4S</keyword>
<dbReference type="InterPro" id="IPR051269">
    <property type="entry name" value="Fe-S_cluster_ET"/>
</dbReference>
<organism evidence="9 10">
    <name type="scientific">Actinopolymorpha singaporensis</name>
    <dbReference type="NCBI Taxonomy" id="117157"/>
    <lineage>
        <taxon>Bacteria</taxon>
        <taxon>Bacillati</taxon>
        <taxon>Actinomycetota</taxon>
        <taxon>Actinomycetes</taxon>
        <taxon>Propionibacteriales</taxon>
        <taxon>Actinopolymorphaceae</taxon>
        <taxon>Actinopolymorpha</taxon>
    </lineage>
</organism>
<protein>
    <recommendedName>
        <fullName evidence="8">Ferredoxin</fullName>
    </recommendedName>
</protein>
<keyword evidence="6 8" id="KW-0411">Iron-sulfur</keyword>